<evidence type="ECO:0000259" key="5">
    <source>
        <dbReference type="PROSITE" id="PS51884"/>
    </source>
</evidence>
<name>A0A7W5V3K3_9ACTN</name>
<organism evidence="6 7">
    <name type="scientific">Nonomuraea dietziae</name>
    <dbReference type="NCBI Taxonomy" id="65515"/>
    <lineage>
        <taxon>Bacteria</taxon>
        <taxon>Bacillati</taxon>
        <taxon>Actinomycetota</taxon>
        <taxon>Actinomycetes</taxon>
        <taxon>Streptosporangiales</taxon>
        <taxon>Streptosporangiaceae</taxon>
        <taxon>Nonomuraea</taxon>
    </lineage>
</organism>
<dbReference type="GeneID" id="95392033"/>
<feature type="chain" id="PRO_5031205370" description="Chaplin domain-containing protein" evidence="4">
    <location>
        <begin position="25"/>
        <end position="76"/>
    </location>
</feature>
<dbReference type="Pfam" id="PF03777">
    <property type="entry name" value="ChpA-C"/>
    <property type="match status" value="1"/>
</dbReference>
<reference evidence="6 7" key="1">
    <citation type="submission" date="2020-08" db="EMBL/GenBank/DDBJ databases">
        <title>Sequencing the genomes of 1000 actinobacteria strains.</title>
        <authorList>
            <person name="Klenk H.-P."/>
        </authorList>
    </citation>
    <scope>NUCLEOTIDE SEQUENCE [LARGE SCALE GENOMIC DNA]</scope>
    <source>
        <strain evidence="6 7">DSM 44320</strain>
    </source>
</reference>
<dbReference type="Proteomes" id="UP000579945">
    <property type="component" value="Unassembled WGS sequence"/>
</dbReference>
<keyword evidence="1" id="KW-0964">Secreted</keyword>
<keyword evidence="4" id="KW-0732">Signal</keyword>
<keyword evidence="7" id="KW-1185">Reference proteome</keyword>
<dbReference type="EMBL" id="JACIBV010000001">
    <property type="protein sequence ID" value="MBB3729856.1"/>
    <property type="molecule type" value="Genomic_DNA"/>
</dbReference>
<comment type="caution">
    <text evidence="6">The sequence shown here is derived from an EMBL/GenBank/DDBJ whole genome shotgun (WGS) entry which is preliminary data.</text>
</comment>
<gene>
    <name evidence="6" type="ORF">FHR33_005716</name>
</gene>
<evidence type="ECO:0000256" key="3">
    <source>
        <dbReference type="ARBA" id="ARBA00023087"/>
    </source>
</evidence>
<sequence length="76" mass="7394">MLKKSVVVAGVMAMMALGAPAAHADNVTSGRNGVLSGNQIFAPISIPVNVCGNAIAVIGAAVAGCKGGASVDVHQH</sequence>
<dbReference type="AlphaFoldDB" id="A0A7W5V3K3"/>
<protein>
    <recommendedName>
        <fullName evidence="5">Chaplin domain-containing protein</fullName>
    </recommendedName>
</protein>
<keyword evidence="1" id="KW-0134">Cell wall</keyword>
<evidence type="ECO:0000256" key="4">
    <source>
        <dbReference type="SAM" id="SignalP"/>
    </source>
</evidence>
<dbReference type="InterPro" id="IPR005528">
    <property type="entry name" value="ChpA-H"/>
</dbReference>
<dbReference type="GO" id="GO:0007155">
    <property type="term" value="P:cell adhesion"/>
    <property type="evidence" value="ECO:0007669"/>
    <property type="project" value="UniProtKB-KW"/>
</dbReference>
<evidence type="ECO:0000256" key="1">
    <source>
        <dbReference type="ARBA" id="ARBA00022512"/>
    </source>
</evidence>
<evidence type="ECO:0000313" key="6">
    <source>
        <dbReference type="EMBL" id="MBB3729856.1"/>
    </source>
</evidence>
<dbReference type="RefSeq" id="WP_183653732.1">
    <property type="nucleotide sequence ID" value="NZ_BAAAXX010000027.1"/>
</dbReference>
<accession>A0A7W5V3K3</accession>
<dbReference type="PROSITE" id="PS51884">
    <property type="entry name" value="CHAPLIN"/>
    <property type="match status" value="1"/>
</dbReference>
<keyword evidence="2" id="KW-0130">Cell adhesion</keyword>
<evidence type="ECO:0000313" key="7">
    <source>
        <dbReference type="Proteomes" id="UP000579945"/>
    </source>
</evidence>
<evidence type="ECO:0000256" key="2">
    <source>
        <dbReference type="ARBA" id="ARBA00022889"/>
    </source>
</evidence>
<keyword evidence="3" id="KW-0034">Amyloid</keyword>
<feature type="domain" description="Chaplin" evidence="5">
    <location>
        <begin position="31"/>
        <end position="71"/>
    </location>
</feature>
<feature type="signal peptide" evidence="4">
    <location>
        <begin position="1"/>
        <end position="24"/>
    </location>
</feature>
<proteinExistence type="predicted"/>